<dbReference type="EMBL" id="GU474865">
    <property type="protein sequence ID" value="ADI17456.1"/>
    <property type="molecule type" value="Genomic_DNA"/>
</dbReference>
<sequence>MLWGKKILEWSAHPREALDTMIELNNRYALDGRDPNSWSGIMWVMGRFDRGWPERPVFGKVRSMTSDSTRRKVKLTDYLSRWGEQVKLL</sequence>
<dbReference type="InterPro" id="IPR052219">
    <property type="entry name" value="Photolyase_Class-2"/>
</dbReference>
<reference evidence="1" key="1">
    <citation type="journal article" date="2011" name="Environ. Microbiol.">
        <title>Time-series analyses of Monterey Bay coastal microbial picoplankton using a 'genome proxy' microarray.</title>
        <authorList>
            <person name="Rich V.I."/>
            <person name="Pham V.D."/>
            <person name="Eppley J."/>
            <person name="Shi Y."/>
            <person name="DeLong E.F."/>
        </authorList>
    </citation>
    <scope>NUCLEOTIDE SEQUENCE</scope>
</reference>
<protein>
    <submittedName>
        <fullName evidence="1">Deoxyribodipyrimidine photolyase</fullName>
    </submittedName>
</protein>
<dbReference type="AlphaFoldDB" id="E0XSR5"/>
<dbReference type="SUPFAM" id="SSF48173">
    <property type="entry name" value="Cryptochrome/photolyase FAD-binding domain"/>
    <property type="match status" value="1"/>
</dbReference>
<dbReference type="PANTHER" id="PTHR10211:SF0">
    <property type="entry name" value="DEOXYRIBODIPYRIMIDINE PHOTO-LYASE"/>
    <property type="match status" value="1"/>
</dbReference>
<dbReference type="GO" id="GO:0000719">
    <property type="term" value="P:photoreactive repair"/>
    <property type="evidence" value="ECO:0007669"/>
    <property type="project" value="TreeGrafter"/>
</dbReference>
<keyword evidence="1" id="KW-0456">Lyase</keyword>
<evidence type="ECO:0000313" key="1">
    <source>
        <dbReference type="EMBL" id="ADI17456.1"/>
    </source>
</evidence>
<dbReference type="Gene3D" id="1.10.579.10">
    <property type="entry name" value="DNA Cyclobutane Dipyrimidine Photolyase, subunit A, domain 3"/>
    <property type="match status" value="1"/>
</dbReference>
<proteinExistence type="predicted"/>
<dbReference type="PANTHER" id="PTHR10211">
    <property type="entry name" value="DEOXYRIBODIPYRIMIDINE PHOTOLYASE"/>
    <property type="match status" value="1"/>
</dbReference>
<accession>E0XSR5</accession>
<organism evidence="1">
    <name type="scientific">uncultured Gemmatimonadales bacterium HF0130_03D03</name>
    <dbReference type="NCBI Taxonomy" id="710742"/>
    <lineage>
        <taxon>Bacteria</taxon>
        <taxon>Pseudomonadati</taxon>
        <taxon>Gemmatimonadota</taxon>
        <taxon>Gemmatimonadia</taxon>
        <taxon>Gemmatimonadales</taxon>
        <taxon>environmental samples</taxon>
    </lineage>
</organism>
<dbReference type="InterPro" id="IPR036134">
    <property type="entry name" value="Crypto/Photolyase_FAD-like_sf"/>
</dbReference>
<name>E0XSR5_9BACT</name>
<dbReference type="GO" id="GO:0003904">
    <property type="term" value="F:deoxyribodipyrimidine photo-lyase activity"/>
    <property type="evidence" value="ECO:0007669"/>
    <property type="project" value="TreeGrafter"/>
</dbReference>